<sequence length="113" mass="12807">MQHSQLQRDYLLRNGIDSARIRPVRPPISVPATAESRLPKPLFRFIAGAEILVFTAAARLDYFKNVELLIDTGIHALEKNIPVRVLIVGGNEYDDARQAYLLSRIRRGIRLIS</sequence>
<accession>A0A7I7NNU4</accession>
<evidence type="ECO:0000313" key="2">
    <source>
        <dbReference type="Proteomes" id="UP000466396"/>
    </source>
</evidence>
<evidence type="ECO:0000313" key="1">
    <source>
        <dbReference type="EMBL" id="BBX97177.1"/>
    </source>
</evidence>
<gene>
    <name evidence="1" type="ORF">MLAC_24710</name>
</gene>
<dbReference type="KEGG" id="mlj:MLAC_24710"/>
<dbReference type="Proteomes" id="UP000466396">
    <property type="component" value="Chromosome"/>
</dbReference>
<name>A0A7I7NNU4_9MYCO</name>
<dbReference type="EMBL" id="AP022581">
    <property type="protein sequence ID" value="BBX97177.1"/>
    <property type="molecule type" value="Genomic_DNA"/>
</dbReference>
<dbReference type="RefSeq" id="WP_139822601.1">
    <property type="nucleotide sequence ID" value="NZ_AP022581.1"/>
</dbReference>
<dbReference type="OrthoDB" id="9802525at2"/>
<organism evidence="1 2">
    <name type="scientific">Mycobacterium lacus</name>
    <dbReference type="NCBI Taxonomy" id="169765"/>
    <lineage>
        <taxon>Bacteria</taxon>
        <taxon>Bacillati</taxon>
        <taxon>Actinomycetota</taxon>
        <taxon>Actinomycetes</taxon>
        <taxon>Mycobacteriales</taxon>
        <taxon>Mycobacteriaceae</taxon>
        <taxon>Mycobacterium</taxon>
    </lineage>
</organism>
<dbReference type="AlphaFoldDB" id="A0A7I7NNU4"/>
<proteinExistence type="predicted"/>
<keyword evidence="2" id="KW-1185">Reference proteome</keyword>
<dbReference type="SUPFAM" id="SSF53756">
    <property type="entry name" value="UDP-Glycosyltransferase/glycogen phosphorylase"/>
    <property type="match status" value="1"/>
</dbReference>
<reference evidence="1 2" key="1">
    <citation type="journal article" date="2019" name="Emerg. Microbes Infect.">
        <title>Comprehensive subspecies identification of 175 nontuberculous mycobacteria species based on 7547 genomic profiles.</title>
        <authorList>
            <person name="Matsumoto Y."/>
            <person name="Kinjo T."/>
            <person name="Motooka D."/>
            <person name="Nabeya D."/>
            <person name="Jung N."/>
            <person name="Uechi K."/>
            <person name="Horii T."/>
            <person name="Iida T."/>
            <person name="Fujita J."/>
            <person name="Nakamura S."/>
        </authorList>
    </citation>
    <scope>NUCLEOTIDE SEQUENCE [LARGE SCALE GENOMIC DNA]</scope>
    <source>
        <strain evidence="1 2">JCM 15657</strain>
    </source>
</reference>
<protein>
    <recommendedName>
        <fullName evidence="3">Glycosyl transferase family 1 domain-containing protein</fullName>
    </recommendedName>
</protein>
<evidence type="ECO:0008006" key="3">
    <source>
        <dbReference type="Google" id="ProtNLM"/>
    </source>
</evidence>